<accession>M0QQF7</accession>
<dbReference type="STRING" id="1223545.GS4_38_00400"/>
<protein>
    <submittedName>
        <fullName evidence="9">Putative ABC transporter ATP-binding protein</fullName>
    </submittedName>
</protein>
<evidence type="ECO:0000313" key="9">
    <source>
        <dbReference type="EMBL" id="GAC70634.1"/>
    </source>
</evidence>
<evidence type="ECO:0000256" key="6">
    <source>
        <dbReference type="ARBA" id="ARBA00022840"/>
    </source>
</evidence>
<comment type="subcellular location">
    <subcellularLocation>
        <location evidence="1">Cell membrane</location>
        <topology evidence="1">Peripheral membrane protein</topology>
    </subcellularLocation>
</comment>
<dbReference type="Pfam" id="PF00005">
    <property type="entry name" value="ABC_tran"/>
    <property type="match status" value="2"/>
</dbReference>
<evidence type="ECO:0000259" key="8">
    <source>
        <dbReference type="PROSITE" id="PS50893"/>
    </source>
</evidence>
<dbReference type="SMART" id="SM00382">
    <property type="entry name" value="AAA"/>
    <property type="match status" value="2"/>
</dbReference>
<dbReference type="EMBL" id="BANX01000038">
    <property type="protein sequence ID" value="GAC70634.1"/>
    <property type="molecule type" value="Genomic_DNA"/>
</dbReference>
<evidence type="ECO:0000256" key="7">
    <source>
        <dbReference type="ARBA" id="ARBA00023136"/>
    </source>
</evidence>
<dbReference type="InterPro" id="IPR027417">
    <property type="entry name" value="P-loop_NTPase"/>
</dbReference>
<feature type="domain" description="ABC transporter" evidence="8">
    <location>
        <begin position="24"/>
        <end position="273"/>
    </location>
</feature>
<evidence type="ECO:0000256" key="2">
    <source>
        <dbReference type="ARBA" id="ARBA00005417"/>
    </source>
</evidence>
<dbReference type="NCBIfam" id="TIGR01727">
    <property type="entry name" value="oligo_HPY"/>
    <property type="match status" value="2"/>
</dbReference>
<name>M0QQF7_9ACTN</name>
<dbReference type="NCBIfam" id="NF007739">
    <property type="entry name" value="PRK10419.1"/>
    <property type="match status" value="2"/>
</dbReference>
<feature type="domain" description="ABC transporter" evidence="8">
    <location>
        <begin position="371"/>
        <end position="619"/>
    </location>
</feature>
<dbReference type="PROSITE" id="PS50893">
    <property type="entry name" value="ABC_TRANSPORTER_2"/>
    <property type="match status" value="2"/>
</dbReference>
<dbReference type="Pfam" id="PF08352">
    <property type="entry name" value="oligo_HPY"/>
    <property type="match status" value="2"/>
</dbReference>
<evidence type="ECO:0000256" key="5">
    <source>
        <dbReference type="ARBA" id="ARBA00022741"/>
    </source>
</evidence>
<dbReference type="Gene3D" id="3.40.50.300">
    <property type="entry name" value="P-loop containing nucleotide triphosphate hydrolases"/>
    <property type="match status" value="2"/>
</dbReference>
<dbReference type="AlphaFoldDB" id="M0QQF7"/>
<dbReference type="GO" id="GO:0005524">
    <property type="term" value="F:ATP binding"/>
    <property type="evidence" value="ECO:0007669"/>
    <property type="project" value="UniProtKB-KW"/>
</dbReference>
<keyword evidence="5" id="KW-0547">Nucleotide-binding</keyword>
<keyword evidence="6 9" id="KW-0067">ATP-binding</keyword>
<dbReference type="GO" id="GO:0005886">
    <property type="term" value="C:plasma membrane"/>
    <property type="evidence" value="ECO:0007669"/>
    <property type="project" value="UniProtKB-SubCell"/>
</dbReference>
<sequence length="701" mass="74347">MTTTAGEPAAAASDDLARGAPPVLRVRDLSVSFGSEAGRVDAVRGADFDIAPRSTLAVVGESGSGKSVTALAVMGLLPEAATVTGSVQLAGRELLGLDDRALSRIRGREVAMIFQDPLSALTPVYTVGAQIAEAIGVHRSVGRREAMREAVELLAAVGIADPARRAAAFPHELSGGMRQRVMIAMAIANDPALIIADEPTTALDVTVQAQILDLLASVRDRTDAALMLITHDLGVVAGTADDVVVMYAGRAVETADVDTTFTAPSMPYTIGLLGAVPRLGDTTVPLTAVPGTPPTFVDVADACPFVLRCPIAEDRCRESEPVLRDIADGHSVACIRADEIDAAGEINGVPVYPIRTGGLTRTVDTDSPVVLSVRDLRKEFALTSSVLRRKVGAVRAVTGVTFDIRAGETLAIVGESGSGKSTTLRELLEFSQPAGVVRIGDVDPATADRRRVRTLRRDVSMVFQDPGEALDPRFTAYDVVAEPLRALGLSRRDTEDRVTTLLRRVGLDPSHADRFPAAFSGGQRQRIAIARALATEPDLIVLDEPLSALDVSVQADVVTLLRELQEQTGVAYLVVAHDLSVIAHLADRVAVMYLGGFSEIGAVADVFGAPAHPYTRALLSAVPVPDPVVERRRVPIRLRGEPPAPTEQQVGCPFVSRCPLHPTLDPARRGRCIDEFPQLREVGTGHRSACHHTDLVLEESS</sequence>
<dbReference type="SUPFAM" id="SSF52540">
    <property type="entry name" value="P-loop containing nucleoside triphosphate hydrolases"/>
    <property type="match status" value="2"/>
</dbReference>
<dbReference type="GO" id="GO:0016887">
    <property type="term" value="F:ATP hydrolysis activity"/>
    <property type="evidence" value="ECO:0007669"/>
    <property type="project" value="InterPro"/>
</dbReference>
<dbReference type="PROSITE" id="PS00211">
    <property type="entry name" value="ABC_TRANSPORTER_1"/>
    <property type="match status" value="2"/>
</dbReference>
<dbReference type="PANTHER" id="PTHR43297">
    <property type="entry name" value="OLIGOPEPTIDE TRANSPORT ATP-BINDING PROTEIN APPD"/>
    <property type="match status" value="1"/>
</dbReference>
<dbReference type="InterPro" id="IPR013563">
    <property type="entry name" value="Oligopep_ABC_C"/>
</dbReference>
<gene>
    <name evidence="9" type="ORF">GS4_38_00400</name>
</gene>
<evidence type="ECO:0000313" key="10">
    <source>
        <dbReference type="Proteomes" id="UP000011666"/>
    </source>
</evidence>
<dbReference type="InterPro" id="IPR003593">
    <property type="entry name" value="AAA+_ATPase"/>
</dbReference>
<dbReference type="FunFam" id="3.40.50.300:FF:000016">
    <property type="entry name" value="Oligopeptide ABC transporter ATP-binding component"/>
    <property type="match status" value="1"/>
</dbReference>
<comment type="similarity">
    <text evidence="2">Belongs to the ABC transporter superfamily.</text>
</comment>
<dbReference type="InterPro" id="IPR003439">
    <property type="entry name" value="ABC_transporter-like_ATP-bd"/>
</dbReference>
<proteinExistence type="inferred from homology"/>
<dbReference type="OrthoDB" id="8036461at2"/>
<evidence type="ECO:0000256" key="4">
    <source>
        <dbReference type="ARBA" id="ARBA00022475"/>
    </source>
</evidence>
<evidence type="ECO:0000256" key="1">
    <source>
        <dbReference type="ARBA" id="ARBA00004202"/>
    </source>
</evidence>
<dbReference type="InterPro" id="IPR050388">
    <property type="entry name" value="ABC_Ni/Peptide_Import"/>
</dbReference>
<dbReference type="NCBIfam" id="NF008453">
    <property type="entry name" value="PRK11308.1"/>
    <property type="match status" value="2"/>
</dbReference>
<dbReference type="InterPro" id="IPR017871">
    <property type="entry name" value="ABC_transporter-like_CS"/>
</dbReference>
<dbReference type="GO" id="GO:0015833">
    <property type="term" value="P:peptide transport"/>
    <property type="evidence" value="ECO:0007669"/>
    <property type="project" value="InterPro"/>
</dbReference>
<reference evidence="9 10" key="1">
    <citation type="submission" date="2013-01" db="EMBL/GenBank/DDBJ databases">
        <title>Whole genome shotgun sequence of Gordonia soli NBRC 108243.</title>
        <authorList>
            <person name="Isaki-Nakamura S."/>
            <person name="Hosoyama A."/>
            <person name="Tsuchikane K."/>
            <person name="Ando Y."/>
            <person name="Baba S."/>
            <person name="Ohji S."/>
            <person name="Hamada M."/>
            <person name="Tamura T."/>
            <person name="Yamazoe A."/>
            <person name="Yamazaki S."/>
            <person name="Fujita N."/>
        </authorList>
    </citation>
    <scope>NUCLEOTIDE SEQUENCE [LARGE SCALE GENOMIC DNA]</scope>
    <source>
        <strain evidence="9 10">NBRC 108243</strain>
    </source>
</reference>
<organism evidence="9 10">
    <name type="scientific">Gordonia soli NBRC 108243</name>
    <dbReference type="NCBI Taxonomy" id="1223545"/>
    <lineage>
        <taxon>Bacteria</taxon>
        <taxon>Bacillati</taxon>
        <taxon>Actinomycetota</taxon>
        <taxon>Actinomycetes</taxon>
        <taxon>Mycobacteriales</taxon>
        <taxon>Gordoniaceae</taxon>
        <taxon>Gordonia</taxon>
    </lineage>
</organism>
<dbReference type="RefSeq" id="WP_007624833.1">
    <property type="nucleotide sequence ID" value="NZ_BANX01000038.1"/>
</dbReference>
<evidence type="ECO:0000256" key="3">
    <source>
        <dbReference type="ARBA" id="ARBA00022448"/>
    </source>
</evidence>
<dbReference type="eggNOG" id="COG4172">
    <property type="taxonomic scope" value="Bacteria"/>
</dbReference>
<dbReference type="CDD" id="cd03257">
    <property type="entry name" value="ABC_NikE_OppD_transporters"/>
    <property type="match status" value="2"/>
</dbReference>
<dbReference type="PANTHER" id="PTHR43297:SF2">
    <property type="entry name" value="DIPEPTIDE TRANSPORT ATP-BINDING PROTEIN DPPD"/>
    <property type="match status" value="1"/>
</dbReference>
<keyword evidence="10" id="KW-1185">Reference proteome</keyword>
<dbReference type="Proteomes" id="UP000011666">
    <property type="component" value="Unassembled WGS sequence"/>
</dbReference>
<comment type="caution">
    <text evidence="9">The sequence shown here is derived from an EMBL/GenBank/DDBJ whole genome shotgun (WGS) entry which is preliminary data.</text>
</comment>
<keyword evidence="3" id="KW-0813">Transport</keyword>
<keyword evidence="4" id="KW-1003">Cell membrane</keyword>
<keyword evidence="7" id="KW-0472">Membrane</keyword>